<keyword evidence="2" id="KW-0812">Transmembrane</keyword>
<feature type="compositionally biased region" description="Basic and acidic residues" evidence="1">
    <location>
        <begin position="911"/>
        <end position="924"/>
    </location>
</feature>
<protein>
    <submittedName>
        <fullName evidence="3">Uncharacterized protein</fullName>
    </submittedName>
</protein>
<feature type="transmembrane region" description="Helical" evidence="2">
    <location>
        <begin position="216"/>
        <end position="248"/>
    </location>
</feature>
<dbReference type="Proteomes" id="UP000807306">
    <property type="component" value="Unassembled WGS sequence"/>
</dbReference>
<sequence length="1200" mass="129710">MGSICLSAAPILRCASLDNIQNVALIIPASLEVIASTTLVYLNWGSGKRHLLLTAEGWMYFVLALLELLSFIVPSIRDNLSVFRTLDSAIGIASFLPLFFYTFFLYLFTSGELTETLPNIIRKVAKVGMILFIPAIAIFNEVGSFVGVSIVQEPSGLLQYAFSTKGNEWLWFFFTSLSLAILVAFQATVFGFSLFRLVHTLVQHRRIATTGQGRRTAFNGVGWICAAAKLGALETVVGFAGGAFGVALTRRIMRLLARTCLYIGVVKGVNAVEDFDAIRSSFYHQPNEKSSTKKRTGLRPLISNPRLSTFRELSPTAHSFHAALKQTDLPYDGSNSPQRPGSHYLTYTQRQRLSQMPTAGSPGLSQNGMARFANLKERRNTQRVTVLYDLRDGPPSLHMRFSSLAMPSPALIVNQVKSRPTSRTWMTDLEAYAGDSPQFRNTPSPYSRNSNLFEDDTTSEEFLVPKPPFATEGDQRRRSNLSRDSTGSKSSTAPSQFEIVSASQLTLSQRRAETKLFLTRTPTPRSQLLLNRESPSNSLRGDSPSPSMKPSPPKIRIQGAIPYPSTSRRVSNASSAFAFDTNVQHPSTKHHMSDSSISLQGIQNLTNQFPRTPDTSRPPSFHMAITADPDWSELAQTQRRAPMTFWENDSSSIIDRDRAVSPGSAIVARAYGSPSQLMLSAGNIDKRASGISGISLAPSSVASWGNTRDPSLYDPVGPAYAYTPEPLDPFAPSPPPPPPSRTRSTNALSVITNPTLLETAQDLKNMWAHHPNESMTSFNDGERTPGTGFSGYTHFESGVVGVPEGRTIGGAGVGTGEDAECLGTGKSRMFKRNSGSESMVASMIGMPGPTSPASARLAVTFMEKEKENQGMDGQMKRQRSHSASDGSKTKSPKIKGLGSSSKVGGSSTQDRLSRVAESEGDDKSSLVLNDSRPPKTKTRSQPKANDLQNLHDRGTSIDQLAIHWVSPSTSLSNLPRLSGTATSKAATSKPKPTFPSFSQSSSSTTTTTTTTSSSSSSSSANPKRPQITRLKSVGAIQSAKPTPRPNLPSTRMRTESVHVHPIIIPPKAGDLPVVVQEGEDEDGDGDEEMSPIVIDETEREREREKKKELSHSRMFSMDAAAAADGVGMVGSVGTAASFSGRGILRDSEVLGVEDGLYVPVPLPGQIGQVGQVGQVSTIAMPGVNGRRKERNGNGKGGDYF</sequence>
<feature type="transmembrane region" description="Helical" evidence="2">
    <location>
        <begin position="171"/>
        <end position="195"/>
    </location>
</feature>
<evidence type="ECO:0000256" key="2">
    <source>
        <dbReference type="SAM" id="Phobius"/>
    </source>
</evidence>
<proteinExistence type="predicted"/>
<feature type="compositionally biased region" description="Polar residues" evidence="1">
    <location>
        <begin position="482"/>
        <end position="495"/>
    </location>
</feature>
<feature type="compositionally biased region" description="Low complexity" evidence="1">
    <location>
        <begin position="987"/>
        <end position="1019"/>
    </location>
</feature>
<feature type="compositionally biased region" description="Low complexity" evidence="1">
    <location>
        <begin position="894"/>
        <end position="907"/>
    </location>
</feature>
<evidence type="ECO:0000256" key="1">
    <source>
        <dbReference type="SAM" id="MobiDB-lite"/>
    </source>
</evidence>
<feature type="transmembrane region" description="Helical" evidence="2">
    <location>
        <begin position="129"/>
        <end position="151"/>
    </location>
</feature>
<feature type="compositionally biased region" description="Polar residues" evidence="1">
    <location>
        <begin position="438"/>
        <end position="452"/>
    </location>
</feature>
<feature type="region of interest" description="Disordered" evidence="1">
    <location>
        <begin position="434"/>
        <end position="497"/>
    </location>
</feature>
<dbReference type="EMBL" id="MU157990">
    <property type="protein sequence ID" value="KAF9521771.1"/>
    <property type="molecule type" value="Genomic_DNA"/>
</dbReference>
<name>A0A9P6E3C7_9AGAR</name>
<comment type="caution">
    <text evidence="3">The sequence shown here is derived from an EMBL/GenBank/DDBJ whole genome shotgun (WGS) entry which is preliminary data.</text>
</comment>
<keyword evidence="2" id="KW-0472">Membrane</keyword>
<keyword evidence="4" id="KW-1185">Reference proteome</keyword>
<evidence type="ECO:0000313" key="3">
    <source>
        <dbReference type="EMBL" id="KAF9521771.1"/>
    </source>
</evidence>
<accession>A0A9P6E3C7</accession>
<feature type="region of interest" description="Disordered" evidence="1">
    <location>
        <begin position="723"/>
        <end position="745"/>
    </location>
</feature>
<dbReference type="OrthoDB" id="3219582at2759"/>
<feature type="transmembrane region" description="Helical" evidence="2">
    <location>
        <begin position="57"/>
        <end position="76"/>
    </location>
</feature>
<gene>
    <name evidence="3" type="ORF">CPB83DRAFT_887841</name>
</gene>
<feature type="transmembrane region" description="Helical" evidence="2">
    <location>
        <begin position="88"/>
        <end position="108"/>
    </location>
</feature>
<organism evidence="3 4">
    <name type="scientific">Crepidotus variabilis</name>
    <dbReference type="NCBI Taxonomy" id="179855"/>
    <lineage>
        <taxon>Eukaryota</taxon>
        <taxon>Fungi</taxon>
        <taxon>Dikarya</taxon>
        <taxon>Basidiomycota</taxon>
        <taxon>Agaricomycotina</taxon>
        <taxon>Agaricomycetes</taxon>
        <taxon>Agaricomycetidae</taxon>
        <taxon>Agaricales</taxon>
        <taxon>Agaricineae</taxon>
        <taxon>Crepidotaceae</taxon>
        <taxon>Crepidotus</taxon>
    </lineage>
</organism>
<feature type="transmembrane region" description="Helical" evidence="2">
    <location>
        <begin position="26"/>
        <end position="45"/>
    </location>
</feature>
<feature type="compositionally biased region" description="Polar residues" evidence="1">
    <location>
        <begin position="520"/>
        <end position="540"/>
    </location>
</feature>
<keyword evidence="2" id="KW-1133">Transmembrane helix</keyword>
<feature type="region of interest" description="Disordered" evidence="1">
    <location>
        <begin position="516"/>
        <end position="557"/>
    </location>
</feature>
<feature type="region of interest" description="Disordered" evidence="1">
    <location>
        <begin position="982"/>
        <end position="1053"/>
    </location>
</feature>
<feature type="region of interest" description="Disordered" evidence="1">
    <location>
        <begin position="865"/>
        <end position="949"/>
    </location>
</feature>
<dbReference type="AlphaFoldDB" id="A0A9P6E3C7"/>
<reference evidence="3" key="1">
    <citation type="submission" date="2020-11" db="EMBL/GenBank/DDBJ databases">
        <authorList>
            <consortium name="DOE Joint Genome Institute"/>
            <person name="Ahrendt S."/>
            <person name="Riley R."/>
            <person name="Andreopoulos W."/>
            <person name="Labutti K."/>
            <person name="Pangilinan J."/>
            <person name="Ruiz-Duenas F.J."/>
            <person name="Barrasa J.M."/>
            <person name="Sanchez-Garcia M."/>
            <person name="Camarero S."/>
            <person name="Miyauchi S."/>
            <person name="Serrano A."/>
            <person name="Linde D."/>
            <person name="Babiker R."/>
            <person name="Drula E."/>
            <person name="Ayuso-Fernandez I."/>
            <person name="Pacheco R."/>
            <person name="Padilla G."/>
            <person name="Ferreira P."/>
            <person name="Barriuso J."/>
            <person name="Kellner H."/>
            <person name="Castanera R."/>
            <person name="Alfaro M."/>
            <person name="Ramirez L."/>
            <person name="Pisabarro A.G."/>
            <person name="Kuo A."/>
            <person name="Tritt A."/>
            <person name="Lipzen A."/>
            <person name="He G."/>
            <person name="Yan M."/>
            <person name="Ng V."/>
            <person name="Cullen D."/>
            <person name="Martin F."/>
            <person name="Rosso M.-N."/>
            <person name="Henrissat B."/>
            <person name="Hibbett D."/>
            <person name="Martinez A.T."/>
            <person name="Grigoriev I.V."/>
        </authorList>
    </citation>
    <scope>NUCLEOTIDE SEQUENCE</scope>
    <source>
        <strain evidence="3">CBS 506.95</strain>
    </source>
</reference>
<evidence type="ECO:0000313" key="4">
    <source>
        <dbReference type="Proteomes" id="UP000807306"/>
    </source>
</evidence>
<feature type="compositionally biased region" description="Pro residues" evidence="1">
    <location>
        <begin position="726"/>
        <end position="740"/>
    </location>
</feature>